<evidence type="ECO:0000313" key="3">
    <source>
        <dbReference type="Proteomes" id="UP000422644"/>
    </source>
</evidence>
<reference evidence="2 3" key="1">
    <citation type="submission" date="2019-07" db="EMBL/GenBank/DDBJ databases">
        <title>Complete Genome Sequence of Leptotrichia trevisanii Strain JMUB3870.</title>
        <authorList>
            <person name="Watanabe S."/>
            <person name="Cui L."/>
        </authorList>
    </citation>
    <scope>NUCLEOTIDE SEQUENCE [LARGE SCALE GENOMIC DNA]</scope>
    <source>
        <strain evidence="2 3">JMUB3870</strain>
    </source>
</reference>
<dbReference type="PANTHER" id="PTHR37946">
    <property type="entry name" value="SLL1969 PROTEIN"/>
    <property type="match status" value="1"/>
</dbReference>
<dbReference type="Pfam" id="PF05057">
    <property type="entry name" value="DUF676"/>
    <property type="match status" value="1"/>
</dbReference>
<name>A0A510K3Q8_9FUSO</name>
<dbReference type="OrthoDB" id="556502at2"/>
<accession>A0A510K3Q8</accession>
<dbReference type="PANTHER" id="PTHR37946:SF1">
    <property type="entry name" value="SLL1969 PROTEIN"/>
    <property type="match status" value="1"/>
</dbReference>
<sequence>MKKIAKNILIGSIITVAGAVATQNVVAGLLYHEYKIKTYYEKDDKARKNQDFMVLLHGIYGKSSDMESIAQKFKNDYRIINIQYPTTKETAEEIVELYIKPNIEDINGQIYADNLHRKIENQYYEIDENGKRKEKTNDENAQKNIKINFVAHSMGTGILRYYLKENPLENLGKVVFISPPSHGSHLADVPFVDKFPVMLGKVVPQFSTKKDSFVNQLGEPNYDYMILIGNKTNNPLYSMIIRGKDDGMVPLETAKMESDNFKIINNTTHTSILKDNRTMKEISDFLKSPDIKENDEKKDDKTN</sequence>
<dbReference type="Proteomes" id="UP000422644">
    <property type="component" value="Chromosome"/>
</dbReference>
<organism evidence="2 3">
    <name type="scientific">Leptotrichia trevisanii</name>
    <dbReference type="NCBI Taxonomy" id="109328"/>
    <lineage>
        <taxon>Bacteria</taxon>
        <taxon>Fusobacteriati</taxon>
        <taxon>Fusobacteriota</taxon>
        <taxon>Fusobacteriia</taxon>
        <taxon>Fusobacteriales</taxon>
        <taxon>Leptotrichiaceae</taxon>
        <taxon>Leptotrichia</taxon>
    </lineage>
</organism>
<dbReference type="AlphaFoldDB" id="A0A510K3Q8"/>
<dbReference type="SUPFAM" id="SSF53474">
    <property type="entry name" value="alpha/beta-Hydrolases"/>
    <property type="match status" value="1"/>
</dbReference>
<dbReference type="RefSeq" id="WP_155282834.1">
    <property type="nucleotide sequence ID" value="NZ_AP019831.1"/>
</dbReference>
<dbReference type="InterPro" id="IPR029058">
    <property type="entry name" value="AB_hydrolase_fold"/>
</dbReference>
<dbReference type="InterPro" id="IPR007751">
    <property type="entry name" value="DUF676_lipase-like"/>
</dbReference>
<proteinExistence type="predicted"/>
<gene>
    <name evidence="2" type="ORF">JMUB3870_1490</name>
</gene>
<feature type="domain" description="DUF676" evidence="1">
    <location>
        <begin position="48"/>
        <end position="164"/>
    </location>
</feature>
<dbReference type="Gene3D" id="3.40.50.1820">
    <property type="entry name" value="alpha/beta hydrolase"/>
    <property type="match status" value="1"/>
</dbReference>
<protein>
    <recommendedName>
        <fullName evidence="1">DUF676 domain-containing protein</fullName>
    </recommendedName>
</protein>
<evidence type="ECO:0000259" key="1">
    <source>
        <dbReference type="Pfam" id="PF05057"/>
    </source>
</evidence>
<keyword evidence="3" id="KW-1185">Reference proteome</keyword>
<evidence type="ECO:0000313" key="2">
    <source>
        <dbReference type="EMBL" id="BBM45371.1"/>
    </source>
</evidence>
<dbReference type="EMBL" id="AP019831">
    <property type="protein sequence ID" value="BBM45371.1"/>
    <property type="molecule type" value="Genomic_DNA"/>
</dbReference>